<comment type="caution">
    <text evidence="3">The sequence shown here is derived from an EMBL/GenBank/DDBJ whole genome shotgun (WGS) entry which is preliminary data.</text>
</comment>
<name>R6N2Z9_9FIRM</name>
<proteinExistence type="predicted"/>
<evidence type="ECO:0008006" key="5">
    <source>
        <dbReference type="Google" id="ProtNLM"/>
    </source>
</evidence>
<feature type="transmembrane region" description="Helical" evidence="2">
    <location>
        <begin position="21"/>
        <end position="45"/>
    </location>
</feature>
<dbReference type="InterPro" id="IPR025945">
    <property type="entry name" value="DHHW"/>
</dbReference>
<keyword evidence="2" id="KW-1133">Transmembrane helix</keyword>
<evidence type="ECO:0000256" key="2">
    <source>
        <dbReference type="SAM" id="Phobius"/>
    </source>
</evidence>
<evidence type="ECO:0000256" key="1">
    <source>
        <dbReference type="SAM" id="MobiDB-lite"/>
    </source>
</evidence>
<protein>
    <recommendedName>
        <fullName evidence="5">DHHW protein</fullName>
    </recommendedName>
</protein>
<gene>
    <name evidence="3" type="ORF">BN578_00939</name>
</gene>
<dbReference type="EMBL" id="CBEP010000115">
    <property type="protein sequence ID" value="CDC05425.1"/>
    <property type="molecule type" value="Genomic_DNA"/>
</dbReference>
<reference evidence="3" key="1">
    <citation type="submission" date="2012-11" db="EMBL/GenBank/DDBJ databases">
        <title>Dependencies among metagenomic species, viruses, plasmids and units of genetic variation.</title>
        <authorList>
            <person name="Nielsen H.B."/>
            <person name="Almeida M."/>
            <person name="Juncker A.S."/>
            <person name="Rasmussen S."/>
            <person name="Li J."/>
            <person name="Sunagawa S."/>
            <person name="Plichta D."/>
            <person name="Gautier L."/>
            <person name="Le Chatelier E."/>
            <person name="Peletier E."/>
            <person name="Bonde I."/>
            <person name="Nielsen T."/>
            <person name="Manichanh C."/>
            <person name="Arumugam M."/>
            <person name="Batto J."/>
            <person name="Santos M.B.Q.D."/>
            <person name="Blom N."/>
            <person name="Borruel N."/>
            <person name="Burgdorf K.S."/>
            <person name="Boumezbeur F."/>
            <person name="Casellas F."/>
            <person name="Dore J."/>
            <person name="Guarner F."/>
            <person name="Hansen T."/>
            <person name="Hildebrand F."/>
            <person name="Kaas R.S."/>
            <person name="Kennedy S."/>
            <person name="Kristiansen K."/>
            <person name="Kultima J.R."/>
            <person name="Leonard P."/>
            <person name="Levenez F."/>
            <person name="Lund O."/>
            <person name="Moumen B."/>
            <person name="Le Paslier D."/>
            <person name="Pons N."/>
            <person name="Pedersen O."/>
            <person name="Prifti E."/>
            <person name="Qin J."/>
            <person name="Raes J."/>
            <person name="Tap J."/>
            <person name="Tims S."/>
            <person name="Ussery D.W."/>
            <person name="Yamada T."/>
            <person name="MetaHit consortium"/>
            <person name="Renault P."/>
            <person name="Sicheritz-Ponten T."/>
            <person name="Bork P."/>
            <person name="Wang J."/>
            <person name="Brunak S."/>
            <person name="Ehrlich S.D."/>
        </authorList>
    </citation>
    <scope>NUCLEOTIDE SEQUENCE [LARGE SCALE GENOMIC DNA]</scope>
</reference>
<accession>R6N2Z9</accession>
<keyword evidence="2" id="KW-0472">Membrane</keyword>
<dbReference type="AlphaFoldDB" id="R6N2Z9"/>
<dbReference type="Proteomes" id="UP000018168">
    <property type="component" value="Unassembled WGS sequence"/>
</dbReference>
<evidence type="ECO:0000313" key="4">
    <source>
        <dbReference type="Proteomes" id="UP000018168"/>
    </source>
</evidence>
<keyword evidence="2" id="KW-0812">Transmembrane</keyword>
<evidence type="ECO:0000313" key="3">
    <source>
        <dbReference type="EMBL" id="CDC05425.1"/>
    </source>
</evidence>
<feature type="region of interest" description="Disordered" evidence="1">
    <location>
        <begin position="113"/>
        <end position="162"/>
    </location>
</feature>
<dbReference type="Pfam" id="PF14286">
    <property type="entry name" value="DHHW"/>
    <property type="match status" value="2"/>
</dbReference>
<organism evidence="3 4">
    <name type="scientific">[Clostridium] leptum CAG:27</name>
    <dbReference type="NCBI Taxonomy" id="1263068"/>
    <lineage>
        <taxon>Bacteria</taxon>
        <taxon>Bacillati</taxon>
        <taxon>Bacillota</taxon>
        <taxon>Clostridia</taxon>
        <taxon>Eubacteriales</taxon>
        <taxon>Oscillospiraceae</taxon>
        <taxon>Oscillospiraceae incertae sedis</taxon>
    </lineage>
</organism>
<feature type="compositionally biased region" description="Low complexity" evidence="1">
    <location>
        <begin position="128"/>
        <end position="155"/>
    </location>
</feature>
<sequence length="461" mass="51021">MARGTRVQRKYKLPGGKSRKMLNVKIAAFFIMMLIFGVIALIIPLRPTESVVEKRELTKFPEFSFQALADGSYFKQVDLWFSDTFPFRDAFTSANARLKSLYGIHPATVHGEVTTGDAIPEKPTKPVSSNGSSNASSQASSASSASSAESSSSEASSKEEKPIPTTTLNAVLLAGDSAFEYYNFNLEVADQYAATVNNITQKLQGKAVVYDMIVPTSIDIMLPESTRAGLNTDDQKKAIDYMYGSMLDETKKVNIYDTLMSHNDEYLYFRTDHHWTALGAYYAYEEFAKAKGVKPLPLSKYEKVDFPDFLGSFYADTEKNPALEQNPDVVEAYIPPDTNDITCTQSDGSILEWKIVYDATDYSSSLKYNCFIGGDQPISVIHNPNKKDGSSCVVVKESFGNAFVPFLVSHYQTVYVVDYRYWEGSISQLVAEKGIQDVILCNNISATRSGALVDAMGTVLY</sequence>